<dbReference type="Proteomes" id="UP000001699">
    <property type="component" value="Unassembled WGS sequence"/>
</dbReference>
<comment type="similarity">
    <text evidence="1">Belongs to the oxygen-dependent FAD-linked oxidoreductase family.</text>
</comment>
<feature type="domain" description="FAD-binding PCMH-type" evidence="7">
    <location>
        <begin position="61"/>
        <end position="230"/>
    </location>
</feature>
<dbReference type="InterPro" id="IPR016166">
    <property type="entry name" value="FAD-bd_PCMH"/>
</dbReference>
<evidence type="ECO:0000256" key="4">
    <source>
        <dbReference type="ARBA" id="ARBA00023002"/>
    </source>
</evidence>
<dbReference type="PANTHER" id="PTHR42973">
    <property type="entry name" value="BINDING OXIDOREDUCTASE, PUTATIVE (AFU_ORTHOLOGUE AFUA_1G17690)-RELATED"/>
    <property type="match status" value="1"/>
</dbReference>
<accession>B0XZR2</accession>
<dbReference type="NCBIfam" id="NF041278">
    <property type="entry name" value="CmcJ_NvfI_EfuI"/>
    <property type="match status" value="1"/>
</dbReference>
<dbReference type="InterPro" id="IPR050416">
    <property type="entry name" value="FAD-linked_Oxidoreductase"/>
</dbReference>
<protein>
    <recommendedName>
        <fullName evidence="7">FAD-binding PCMH-type domain-containing protein</fullName>
    </recommendedName>
</protein>
<evidence type="ECO:0000259" key="7">
    <source>
        <dbReference type="PROSITE" id="PS51387"/>
    </source>
</evidence>
<proteinExistence type="inferred from homology"/>
<evidence type="ECO:0000313" key="8">
    <source>
        <dbReference type="EMBL" id="EDP53321.1"/>
    </source>
</evidence>
<keyword evidence="2" id="KW-0285">Flavoprotein</keyword>
<evidence type="ECO:0000256" key="3">
    <source>
        <dbReference type="ARBA" id="ARBA00022827"/>
    </source>
</evidence>
<evidence type="ECO:0000256" key="5">
    <source>
        <dbReference type="ARBA" id="ARBA00023604"/>
    </source>
</evidence>
<dbReference type="HOGENOM" id="CLU_364824_0_0_1"/>
<dbReference type="InterPro" id="IPR044053">
    <property type="entry name" value="AsaB-like"/>
</dbReference>
<keyword evidence="4" id="KW-0560">Oxidoreductase</keyword>
<reference evidence="8 9" key="1">
    <citation type="journal article" date="2008" name="PLoS Genet.">
        <title>Genomic islands in the pathogenic filamentous fungus Aspergillus fumigatus.</title>
        <authorList>
            <person name="Fedorova N.D."/>
            <person name="Khaldi N."/>
            <person name="Joardar V.S."/>
            <person name="Maiti R."/>
            <person name="Amedeo P."/>
            <person name="Anderson M.J."/>
            <person name="Crabtree J."/>
            <person name="Silva J.C."/>
            <person name="Badger J.H."/>
            <person name="Albarraq A."/>
            <person name="Angiuoli S."/>
            <person name="Bussey H."/>
            <person name="Bowyer P."/>
            <person name="Cotty P.J."/>
            <person name="Dyer P.S."/>
            <person name="Egan A."/>
            <person name="Galens K."/>
            <person name="Fraser-Liggett C.M."/>
            <person name="Haas B.J."/>
            <person name="Inman J.M."/>
            <person name="Kent R."/>
            <person name="Lemieux S."/>
            <person name="Malavazi I."/>
            <person name="Orvis J."/>
            <person name="Roemer T."/>
            <person name="Ronning C.M."/>
            <person name="Sundaram J.P."/>
            <person name="Sutton G."/>
            <person name="Turner G."/>
            <person name="Venter J.C."/>
            <person name="White O.R."/>
            <person name="Whitty B.R."/>
            <person name="Youngman P."/>
            <person name="Wolfe K.H."/>
            <person name="Goldman G.H."/>
            <person name="Wortman J.R."/>
            <person name="Jiang B."/>
            <person name="Denning D.W."/>
            <person name="Nierman W.C."/>
        </authorList>
    </citation>
    <scope>NUCLEOTIDE SEQUENCE [LARGE SCALE GENOMIC DNA]</scope>
    <source>
        <strain evidence="9">CBS 144.89 / FGSC A1163 / CEA10</strain>
    </source>
</reference>
<feature type="chain" id="PRO_5002760737" description="FAD-binding PCMH-type domain-containing protein" evidence="6">
    <location>
        <begin position="18"/>
        <end position="765"/>
    </location>
</feature>
<dbReference type="SUPFAM" id="SSF56176">
    <property type="entry name" value="FAD-binding/transporter-associated domain-like"/>
    <property type="match status" value="1"/>
</dbReference>
<keyword evidence="9" id="KW-1185">Reference proteome</keyword>
<dbReference type="InterPro" id="IPR036318">
    <property type="entry name" value="FAD-bd_PCMH-like_sf"/>
</dbReference>
<dbReference type="GO" id="GO:0016491">
    <property type="term" value="F:oxidoreductase activity"/>
    <property type="evidence" value="ECO:0007669"/>
    <property type="project" value="UniProtKB-KW"/>
</dbReference>
<dbReference type="PANTHER" id="PTHR42973:SF53">
    <property type="entry name" value="FAD-BINDING PCMH-TYPE DOMAIN-CONTAINING PROTEIN-RELATED"/>
    <property type="match status" value="1"/>
</dbReference>
<dbReference type="PhylomeDB" id="B0XZR2"/>
<comment type="similarity">
    <text evidence="5">Belongs to the asaB hydroxylase/desaturase family.</text>
</comment>
<gene>
    <name evidence="8" type="ORF">AFUB_044950</name>
</gene>
<dbReference type="EMBL" id="DS499596">
    <property type="protein sequence ID" value="EDP53321.1"/>
    <property type="molecule type" value="Genomic_DNA"/>
</dbReference>
<dbReference type="VEuPathDB" id="FungiDB:AFUB_044950"/>
<dbReference type="OrthoDB" id="2151789at2759"/>
<evidence type="ECO:0000256" key="6">
    <source>
        <dbReference type="SAM" id="SignalP"/>
    </source>
</evidence>
<organism evidence="8 9">
    <name type="scientific">Aspergillus fumigatus (strain CBS 144.89 / FGSC A1163 / CEA10)</name>
    <name type="common">Neosartorya fumigata</name>
    <dbReference type="NCBI Taxonomy" id="451804"/>
    <lineage>
        <taxon>Eukaryota</taxon>
        <taxon>Fungi</taxon>
        <taxon>Dikarya</taxon>
        <taxon>Ascomycota</taxon>
        <taxon>Pezizomycotina</taxon>
        <taxon>Eurotiomycetes</taxon>
        <taxon>Eurotiomycetidae</taxon>
        <taxon>Eurotiales</taxon>
        <taxon>Aspergillaceae</taxon>
        <taxon>Aspergillus</taxon>
        <taxon>Aspergillus subgen. Fumigati</taxon>
    </lineage>
</organism>
<dbReference type="InterPro" id="IPR016169">
    <property type="entry name" value="FAD-bd_PCMH_sub2"/>
</dbReference>
<keyword evidence="6" id="KW-0732">Signal</keyword>
<dbReference type="AlphaFoldDB" id="B0XZR2"/>
<evidence type="ECO:0000256" key="2">
    <source>
        <dbReference type="ARBA" id="ARBA00022630"/>
    </source>
</evidence>
<dbReference type="Pfam" id="PF01565">
    <property type="entry name" value="FAD_binding_4"/>
    <property type="match status" value="1"/>
</dbReference>
<name>B0XZR2_ASPFC</name>
<evidence type="ECO:0000313" key="9">
    <source>
        <dbReference type="Proteomes" id="UP000001699"/>
    </source>
</evidence>
<sequence>MFFHRCLTVSLATVVAANRNISVTGTPCACTQLESFYPDKLLLPSAARYTVEATSYWDIRSDLHPSCIFLPTTAEEVANAVKILTHCDAHFAVRGGGHMNFPGANNIDNGVLIALSGLNKFTVYNGTIDVGPGMTWYDVYSALDPYGRIAIGGRLKTIGVPGLTLIGGVHYFINKYGFAMDNVVRYEVVLGNGTQVVASANSHPDLFWALKGGANNFGIVTKFTLKTFAIPKISTTLQSFNESGIYDYITALCDLVKLDEPNPIAAGGVFTIDYNVTTKVSSASLIGVQEGISRPPSQFANFTALPGMSKVHNVTTGKQFASGLVTPNQMFRVMFSHHTVQPDPETLYSIYQAWKTAVDEIADVKGLYPTFVMNLSPAGAARVGRTNGIGNVWGLDEQPMIWWQFSTGWDLASDDIRVQTWSRRLTESLHAINREKGISSEFVYMGDAGEWQDPFVGFPAANVRRMKAVRSAYDPLGTFSRLNWATGTTTDTLRKQDIQTELNYWGGTNDPIIIDFAKPDGKERFAEAENQQAKHPVFIHDIRGTKDQYTLETRGFQYVHDEVPDFDDWTDEQKVIDTLIPRSEELVRKIIGAKETITFAHRIRCFASDDAKLADNRAPAHSVHTDFTVAGALRHLETAVPDPERRQQLLSGRVMIINVWRPLKTVHRDPLAVCDWQSTNPQDIIPFRLVLPQGWNELSKVQYNKDHRWYYLSNQQRDEPLVFKQFDSGKLEEGGCTLPHSAFEHPSMTEHEPRQSIEIKMFAFL</sequence>
<dbReference type="InterPro" id="IPR006094">
    <property type="entry name" value="Oxid_FAD_bind_N"/>
</dbReference>
<feature type="signal peptide" evidence="6">
    <location>
        <begin position="1"/>
        <end position="17"/>
    </location>
</feature>
<dbReference type="GO" id="GO:0071949">
    <property type="term" value="F:FAD binding"/>
    <property type="evidence" value="ECO:0007669"/>
    <property type="project" value="InterPro"/>
</dbReference>
<dbReference type="Gene3D" id="3.30.465.10">
    <property type="match status" value="1"/>
</dbReference>
<keyword evidence="3" id="KW-0274">FAD</keyword>
<dbReference type="PROSITE" id="PS51387">
    <property type="entry name" value="FAD_PCMH"/>
    <property type="match status" value="1"/>
</dbReference>
<evidence type="ECO:0000256" key="1">
    <source>
        <dbReference type="ARBA" id="ARBA00005466"/>
    </source>
</evidence>